<dbReference type="KEGG" id="fuv:JR347_13010"/>
<dbReference type="InterPro" id="IPR016193">
    <property type="entry name" value="Cytidine_deaminase-like"/>
</dbReference>
<keyword evidence="3" id="KW-1185">Reference proteome</keyword>
<dbReference type="EMBL" id="CP070608">
    <property type="protein sequence ID" value="QSE96515.1"/>
    <property type="molecule type" value="Genomic_DNA"/>
</dbReference>
<organism evidence="2 3">
    <name type="scientific">Fulvivirga lutea</name>
    <dbReference type="NCBI Taxonomy" id="2810512"/>
    <lineage>
        <taxon>Bacteria</taxon>
        <taxon>Pseudomonadati</taxon>
        <taxon>Bacteroidota</taxon>
        <taxon>Cytophagia</taxon>
        <taxon>Cytophagales</taxon>
        <taxon>Fulvivirgaceae</taxon>
        <taxon>Fulvivirga</taxon>
    </lineage>
</organism>
<dbReference type="SUPFAM" id="SSF53927">
    <property type="entry name" value="Cytidine deaminase-like"/>
    <property type="match status" value="1"/>
</dbReference>
<dbReference type="RefSeq" id="WP_205721031.1">
    <property type="nucleotide sequence ID" value="NZ_CP070608.1"/>
</dbReference>
<dbReference type="Proteomes" id="UP000662783">
    <property type="component" value="Chromosome"/>
</dbReference>
<name>A0A974WI25_9BACT</name>
<evidence type="ECO:0000313" key="2">
    <source>
        <dbReference type="EMBL" id="QSE96515.1"/>
    </source>
</evidence>
<proteinExistence type="predicted"/>
<dbReference type="PROSITE" id="PS51747">
    <property type="entry name" value="CYT_DCMP_DEAMINASES_2"/>
    <property type="match status" value="1"/>
</dbReference>
<dbReference type="Pfam" id="PF00383">
    <property type="entry name" value="dCMP_cyt_deam_1"/>
    <property type="match status" value="1"/>
</dbReference>
<feature type="domain" description="CMP/dCMP-type deaminase" evidence="1">
    <location>
        <begin position="1"/>
        <end position="119"/>
    </location>
</feature>
<reference evidence="2" key="1">
    <citation type="submission" date="2021-02" db="EMBL/GenBank/DDBJ databases">
        <title>Fulvivirga sp. S481 isolated from sea water.</title>
        <authorList>
            <person name="Bae S.S."/>
            <person name="Baek K."/>
        </authorList>
    </citation>
    <scope>NUCLEOTIDE SEQUENCE</scope>
    <source>
        <strain evidence="2">S481</strain>
    </source>
</reference>
<evidence type="ECO:0000313" key="3">
    <source>
        <dbReference type="Proteomes" id="UP000662783"/>
    </source>
</evidence>
<dbReference type="Gene3D" id="3.40.140.10">
    <property type="entry name" value="Cytidine Deaminase, domain 2"/>
    <property type="match status" value="1"/>
</dbReference>
<protein>
    <recommendedName>
        <fullName evidence="1">CMP/dCMP-type deaminase domain-containing protein</fullName>
    </recommendedName>
</protein>
<gene>
    <name evidence="2" type="ORF">JR347_13010</name>
</gene>
<dbReference type="InterPro" id="IPR002125">
    <property type="entry name" value="CMP_dCMP_dom"/>
</dbReference>
<accession>A0A974WI25</accession>
<evidence type="ECO:0000259" key="1">
    <source>
        <dbReference type="PROSITE" id="PS51747"/>
    </source>
</evidence>
<dbReference type="AlphaFoldDB" id="A0A974WI25"/>
<sequence length="282" mass="31885">MVKEDVFRLTIEEEKKCKSEQGKISPRVSAAIVKEGALLGVAHRGQHNDGDHAEYTLFEKELKDIDVSGAILFTTLEPCTSRKTHKPCADWIIEKGISKIYIGMLDPNPKIYLAGVRKLKDAKIDIEYYDEKYRLEIEADNKAFIEQYKANPKLEGQIIFDYTNNNGTYTVGYQEYMFDLKFSNASNRSIHIYNDNANIDCISEVLDCTQISQIVDASIYDSSSRSRTINNSGIAIFRNINGHYCAIKINSISARSHGDKLNEVNIDYKILTAGSDFRNNIG</sequence>
<dbReference type="GO" id="GO:0003824">
    <property type="term" value="F:catalytic activity"/>
    <property type="evidence" value="ECO:0007669"/>
    <property type="project" value="InterPro"/>
</dbReference>